<dbReference type="AlphaFoldDB" id="A0A451A109"/>
<sequence>MKIIYVKCFLIFFASILVTSCATKNTTTTCIGGDCNSCIHVEVERQNDRSHKAYLVLDDNNKKQIKVSTNYIASSPCKREGWSYGCTYASKKLVIKKCGFLYEKFKNNPDLMEIDSNGELRINNCEAHDISCIYSASNTFPRKPR</sequence>
<proteinExistence type="predicted"/>
<protein>
    <recommendedName>
        <fullName evidence="3">Lipoprotein</fullName>
    </recommendedName>
</protein>
<evidence type="ECO:0000313" key="2">
    <source>
        <dbReference type="EMBL" id="VFK59710.1"/>
    </source>
</evidence>
<keyword evidence="1" id="KW-0732">Signal</keyword>
<name>A0A451A109_9GAMM</name>
<accession>A0A451A109</accession>
<evidence type="ECO:0008006" key="3">
    <source>
        <dbReference type="Google" id="ProtNLM"/>
    </source>
</evidence>
<gene>
    <name evidence="2" type="ORF">BECKTC1821F_GA0114240_103614</name>
</gene>
<organism evidence="2">
    <name type="scientific">Candidatus Kentrum sp. TC</name>
    <dbReference type="NCBI Taxonomy" id="2126339"/>
    <lineage>
        <taxon>Bacteria</taxon>
        <taxon>Pseudomonadati</taxon>
        <taxon>Pseudomonadota</taxon>
        <taxon>Gammaproteobacteria</taxon>
        <taxon>Candidatus Kentrum</taxon>
    </lineage>
</organism>
<feature type="signal peptide" evidence="1">
    <location>
        <begin position="1"/>
        <end position="24"/>
    </location>
</feature>
<feature type="chain" id="PRO_5019217580" description="Lipoprotein" evidence="1">
    <location>
        <begin position="25"/>
        <end position="145"/>
    </location>
</feature>
<dbReference type="PROSITE" id="PS51257">
    <property type="entry name" value="PROKAR_LIPOPROTEIN"/>
    <property type="match status" value="1"/>
</dbReference>
<dbReference type="EMBL" id="CAADFW010000036">
    <property type="protein sequence ID" value="VFK59710.1"/>
    <property type="molecule type" value="Genomic_DNA"/>
</dbReference>
<evidence type="ECO:0000256" key="1">
    <source>
        <dbReference type="SAM" id="SignalP"/>
    </source>
</evidence>
<reference evidence="2" key="1">
    <citation type="submission" date="2019-02" db="EMBL/GenBank/DDBJ databases">
        <authorList>
            <person name="Gruber-Vodicka R. H."/>
            <person name="Seah K. B. B."/>
        </authorList>
    </citation>
    <scope>NUCLEOTIDE SEQUENCE</scope>
    <source>
        <strain evidence="2">BECK_BZ126</strain>
    </source>
</reference>